<name>A0A4R7W119_9PSEU</name>
<evidence type="ECO:0000259" key="1">
    <source>
        <dbReference type="Pfam" id="PF12680"/>
    </source>
</evidence>
<keyword evidence="3" id="KW-1185">Reference proteome</keyword>
<dbReference type="Gene3D" id="3.10.450.50">
    <property type="match status" value="1"/>
</dbReference>
<proteinExistence type="predicted"/>
<dbReference type="OrthoDB" id="7479079at2"/>
<dbReference type="EMBL" id="SOCP01000002">
    <property type="protein sequence ID" value="TDV56230.1"/>
    <property type="molecule type" value="Genomic_DNA"/>
</dbReference>
<dbReference type="InterPro" id="IPR037401">
    <property type="entry name" value="SnoaL-like"/>
</dbReference>
<dbReference type="RefSeq" id="WP_133901495.1">
    <property type="nucleotide sequence ID" value="NZ_SOCP01000002.1"/>
</dbReference>
<gene>
    <name evidence="2" type="ORF">CLV71_102296</name>
</gene>
<comment type="caution">
    <text evidence="2">The sequence shown here is derived from an EMBL/GenBank/DDBJ whole genome shotgun (WGS) entry which is preliminary data.</text>
</comment>
<sequence>MHPLAALLRRYAYAYTASGDVTRCRELMVDDYELTMGPVTLHGRDTEYLAAVRKQLRQFPALGFTVHDLVLGEDRAALRFTEHGRSTRTGTAAAWSGVSLYRWDGARLTHCGVEQDYASRRRQLETRACQVVASPAVDPWSVEPAAADREAEYAVRAWLEGAGVASLPAGSLDDEHVAPQDRMVPRDGTVTVLDLFSAGSRVAFHIRLDGAATTRYVAGIAEVVGGAVASVRCVTDRLSGWTRR</sequence>
<organism evidence="2 3">
    <name type="scientific">Actinophytocola oryzae</name>
    <dbReference type="NCBI Taxonomy" id="502181"/>
    <lineage>
        <taxon>Bacteria</taxon>
        <taxon>Bacillati</taxon>
        <taxon>Actinomycetota</taxon>
        <taxon>Actinomycetes</taxon>
        <taxon>Pseudonocardiales</taxon>
        <taxon>Pseudonocardiaceae</taxon>
    </lineage>
</organism>
<dbReference type="SUPFAM" id="SSF54427">
    <property type="entry name" value="NTF2-like"/>
    <property type="match status" value="1"/>
</dbReference>
<dbReference type="AlphaFoldDB" id="A0A4R7W119"/>
<accession>A0A4R7W119</accession>
<dbReference type="Pfam" id="PF12680">
    <property type="entry name" value="SnoaL_2"/>
    <property type="match status" value="1"/>
</dbReference>
<dbReference type="Proteomes" id="UP000294927">
    <property type="component" value="Unassembled WGS sequence"/>
</dbReference>
<evidence type="ECO:0000313" key="3">
    <source>
        <dbReference type="Proteomes" id="UP000294927"/>
    </source>
</evidence>
<reference evidence="2 3" key="1">
    <citation type="submission" date="2019-03" db="EMBL/GenBank/DDBJ databases">
        <title>Genomic Encyclopedia of Archaeal and Bacterial Type Strains, Phase II (KMG-II): from individual species to whole genera.</title>
        <authorList>
            <person name="Goeker M."/>
        </authorList>
    </citation>
    <scope>NUCLEOTIDE SEQUENCE [LARGE SCALE GENOMIC DNA]</scope>
    <source>
        <strain evidence="2 3">DSM 45499</strain>
    </source>
</reference>
<evidence type="ECO:0000313" key="2">
    <source>
        <dbReference type="EMBL" id="TDV56230.1"/>
    </source>
</evidence>
<dbReference type="InterPro" id="IPR032710">
    <property type="entry name" value="NTF2-like_dom_sf"/>
</dbReference>
<protein>
    <submittedName>
        <fullName evidence="2">SnoaL-like protein</fullName>
    </submittedName>
</protein>
<feature type="domain" description="SnoaL-like" evidence="1">
    <location>
        <begin position="9"/>
        <end position="109"/>
    </location>
</feature>